<keyword evidence="8" id="KW-1185">Reference proteome</keyword>
<dbReference type="InterPro" id="IPR022154">
    <property type="entry name" value="TRAK1/2_C"/>
</dbReference>
<evidence type="ECO:0000256" key="4">
    <source>
        <dbReference type="ARBA" id="ARBA00023128"/>
    </source>
</evidence>
<dbReference type="InterPro" id="IPR006933">
    <property type="entry name" value="HAP1_N"/>
</dbReference>
<feature type="compositionally biased region" description="Basic and acidic residues" evidence="6">
    <location>
        <begin position="248"/>
        <end position="259"/>
    </location>
</feature>
<dbReference type="KEGG" id="goe:100906883"/>
<organism evidence="8 9">
    <name type="scientific">Galendromus occidentalis</name>
    <name type="common">western predatory mite</name>
    <dbReference type="NCBI Taxonomy" id="34638"/>
    <lineage>
        <taxon>Eukaryota</taxon>
        <taxon>Metazoa</taxon>
        <taxon>Ecdysozoa</taxon>
        <taxon>Arthropoda</taxon>
        <taxon>Chelicerata</taxon>
        <taxon>Arachnida</taxon>
        <taxon>Acari</taxon>
        <taxon>Parasitiformes</taxon>
        <taxon>Mesostigmata</taxon>
        <taxon>Gamasina</taxon>
        <taxon>Phytoseioidea</taxon>
        <taxon>Phytoseiidae</taxon>
        <taxon>Typhlodrominae</taxon>
        <taxon>Galendromus</taxon>
    </lineage>
</organism>
<dbReference type="GO" id="GO:0017022">
    <property type="term" value="F:myosin binding"/>
    <property type="evidence" value="ECO:0007669"/>
    <property type="project" value="TreeGrafter"/>
</dbReference>
<accession>A0AAJ7SG76</accession>
<dbReference type="AlphaFoldDB" id="A0AAJ7SG76"/>
<sequence>MTRTYDDTDALTRLLEEKERDLELAAHIGKSLLEEKRALQERIEALEQDFQASQETVTQLRHDLTKKNSLLSIYMEGEEEGLLGEEAPASLDLLHKKINELENENERLKIESQSWTEDLAVEEERETELINECVRELNEKNRTAAKLQEELAKKTESLLKHQDEITQLLSQQVDLQKKLREYSIENETLRVNLDVMGETQQELTIEISEARDKYNTLLCAFQGAYGAYTKYINPDSLAAELSMSLRTDNSEGYHSDDRAQTASASNPSPRPPSRRPLGSSGANGRRPASGEFDGTSDEGESSFPESYHTDDDSQYSSLSSIGLNPVCGKHPLGLDLNSPMRGTMSHSRSFYELDEDSTSRCRTPDSILSGFNGFSSGSTTSSMRRYRMPDKLDLIKRLEGSRTLHRWRRLATPTPLGLIGLAEETEGIKTRAVPKSLPSLPKDNSPKPPSSLDITSFLEEIDRAEESPQNFPGKSFVDSSCIYTYSNSNVLHPDSTHTTPSLGLTKMAISAGRNRSPVQTTPSVINRSSLLATTTCSVNRGLARILNERGIHAMLPSVLRERSEDDEEKTATSTPAPSPDQTPPGTPPEEDVPDNDELDALMPNLVRENRAKGVVLRAYRVDGKSSPLESAAVRRESLRRSKRGSQELDAQGLVSKLSRLVQWPFQGFVSDGNGNSDRTTDSGVRLTTTVTTTSTLTGEQHHHFGHSDRRQQFYVRYYDKHACHKFVFVVAVVTVGNRDLLDDSDRLRGWSAHHVVTVTNAWFRDRQRSYVNAGDANAPCSNSEPSTADKRRKTTPDRHRKLDA</sequence>
<feature type="compositionally biased region" description="Pro residues" evidence="6">
    <location>
        <begin position="576"/>
        <end position="587"/>
    </location>
</feature>
<keyword evidence="4" id="KW-0496">Mitochondrion</keyword>
<evidence type="ECO:0000256" key="6">
    <source>
        <dbReference type="SAM" id="MobiDB-lite"/>
    </source>
</evidence>
<feature type="region of interest" description="Disordered" evidence="6">
    <location>
        <begin position="773"/>
        <end position="804"/>
    </location>
</feature>
<dbReference type="GO" id="GO:0031410">
    <property type="term" value="C:cytoplasmic vesicle"/>
    <property type="evidence" value="ECO:0007669"/>
    <property type="project" value="TreeGrafter"/>
</dbReference>
<evidence type="ECO:0000256" key="2">
    <source>
        <dbReference type="ARBA" id="ARBA00007007"/>
    </source>
</evidence>
<comment type="similarity">
    <text evidence="2">Belongs to the milton family.</text>
</comment>
<feature type="region of interest" description="Disordered" evidence="6">
    <location>
        <begin position="248"/>
        <end position="320"/>
    </location>
</feature>
<evidence type="ECO:0000313" key="8">
    <source>
        <dbReference type="Proteomes" id="UP000694867"/>
    </source>
</evidence>
<protein>
    <submittedName>
        <fullName evidence="9">Trafficking kinesin-binding protein 1</fullName>
    </submittedName>
</protein>
<dbReference type="GO" id="GO:0006605">
    <property type="term" value="P:protein targeting"/>
    <property type="evidence" value="ECO:0007669"/>
    <property type="project" value="TreeGrafter"/>
</dbReference>
<evidence type="ECO:0000256" key="3">
    <source>
        <dbReference type="ARBA" id="ARBA00023054"/>
    </source>
</evidence>
<evidence type="ECO:0000256" key="1">
    <source>
        <dbReference type="ARBA" id="ARBA00004173"/>
    </source>
</evidence>
<dbReference type="PANTHER" id="PTHR15751">
    <property type="entry name" value="TRAFFICKING KINESIN-BINDING PROTEIN"/>
    <property type="match status" value="1"/>
</dbReference>
<dbReference type="GO" id="GO:0048311">
    <property type="term" value="P:mitochondrion distribution"/>
    <property type="evidence" value="ECO:0007669"/>
    <property type="project" value="TreeGrafter"/>
</dbReference>
<feature type="coiled-coil region" evidence="5">
    <location>
        <begin position="29"/>
        <end position="63"/>
    </location>
</feature>
<dbReference type="CTD" id="45683"/>
<proteinExistence type="inferred from homology"/>
<feature type="region of interest" description="Disordered" evidence="6">
    <location>
        <begin position="556"/>
        <end position="597"/>
    </location>
</feature>
<feature type="region of interest" description="Disordered" evidence="6">
    <location>
        <begin position="625"/>
        <end position="647"/>
    </location>
</feature>
<gene>
    <name evidence="9" type="primary">LOC100906883</name>
</gene>
<feature type="domain" description="HAP1 N-terminal" evidence="7">
    <location>
        <begin position="1"/>
        <end position="234"/>
    </location>
</feature>
<feature type="coiled-coil region" evidence="5">
    <location>
        <begin position="91"/>
        <end position="164"/>
    </location>
</feature>
<dbReference type="PANTHER" id="PTHR15751:SF12">
    <property type="entry name" value="TRAFFICKING KINESIN-BINDING PROTEIN MILT"/>
    <property type="match status" value="1"/>
</dbReference>
<evidence type="ECO:0000256" key="5">
    <source>
        <dbReference type="SAM" id="Coils"/>
    </source>
</evidence>
<dbReference type="InterPro" id="IPR051946">
    <property type="entry name" value="Intracell_Traff-Reg"/>
</dbReference>
<dbReference type="GO" id="GO:0047496">
    <property type="term" value="P:vesicle transport along microtubule"/>
    <property type="evidence" value="ECO:0007669"/>
    <property type="project" value="TreeGrafter"/>
</dbReference>
<evidence type="ECO:0000313" key="9">
    <source>
        <dbReference type="RefSeq" id="XP_028967182.1"/>
    </source>
</evidence>
<dbReference type="Pfam" id="PF04849">
    <property type="entry name" value="HAP1_N"/>
    <property type="match status" value="1"/>
</dbReference>
<dbReference type="GO" id="GO:0005739">
    <property type="term" value="C:mitochondrion"/>
    <property type="evidence" value="ECO:0007669"/>
    <property type="project" value="UniProtKB-SubCell"/>
</dbReference>
<dbReference type="Pfam" id="PF12448">
    <property type="entry name" value="Milton"/>
    <property type="match status" value="1"/>
</dbReference>
<dbReference type="GeneID" id="100906883"/>
<dbReference type="Proteomes" id="UP000694867">
    <property type="component" value="Unplaced"/>
</dbReference>
<dbReference type="SMART" id="SM01424">
    <property type="entry name" value="HAP1_N"/>
    <property type="match status" value="1"/>
</dbReference>
<name>A0AAJ7SG76_9ACAR</name>
<comment type="subcellular location">
    <subcellularLocation>
        <location evidence="1">Mitochondrion</location>
    </subcellularLocation>
</comment>
<dbReference type="RefSeq" id="XP_028967182.1">
    <property type="nucleotide sequence ID" value="XM_029111349.1"/>
</dbReference>
<evidence type="ECO:0000259" key="7">
    <source>
        <dbReference type="SMART" id="SM01424"/>
    </source>
</evidence>
<keyword evidence="3 5" id="KW-0175">Coiled coil</keyword>
<reference evidence="9" key="1">
    <citation type="submission" date="2025-08" db="UniProtKB">
        <authorList>
            <consortium name="RefSeq"/>
        </authorList>
    </citation>
    <scope>IDENTIFICATION</scope>
</reference>
<feature type="compositionally biased region" description="Basic and acidic residues" evidence="6">
    <location>
        <begin position="794"/>
        <end position="804"/>
    </location>
</feature>
<feature type="compositionally biased region" description="Acidic residues" evidence="6">
    <location>
        <begin position="588"/>
        <end position="597"/>
    </location>
</feature>